<comment type="caution">
    <text evidence="2">The sequence shown here is derived from an EMBL/GenBank/DDBJ whole genome shotgun (WGS) entry which is preliminary data.</text>
</comment>
<sequence>MKVKRAWDHFALLLIDVQQDFWTERLAESFPDFPANIARLLTLCRSEGIEIVHLRASFKADMSDWMPRYKLRGRIPCVQGTT</sequence>
<dbReference type="InterPro" id="IPR036380">
    <property type="entry name" value="Isochorismatase-like_sf"/>
</dbReference>
<dbReference type="SUPFAM" id="SSF52499">
    <property type="entry name" value="Isochorismatase-like hydrolases"/>
    <property type="match status" value="1"/>
</dbReference>
<dbReference type="InterPro" id="IPR000868">
    <property type="entry name" value="Isochorismatase-like_dom"/>
</dbReference>
<reference evidence="2" key="1">
    <citation type="journal article" date="2014" name="Front. Microbiol.">
        <title>High frequency of phylogenetically diverse reductive dehalogenase-homologous genes in deep subseafloor sedimentary metagenomes.</title>
        <authorList>
            <person name="Kawai M."/>
            <person name="Futagami T."/>
            <person name="Toyoda A."/>
            <person name="Takaki Y."/>
            <person name="Nishi S."/>
            <person name="Hori S."/>
            <person name="Arai W."/>
            <person name="Tsubouchi T."/>
            <person name="Morono Y."/>
            <person name="Uchiyama I."/>
            <person name="Ito T."/>
            <person name="Fujiyama A."/>
            <person name="Inagaki F."/>
            <person name="Takami H."/>
        </authorList>
    </citation>
    <scope>NUCLEOTIDE SEQUENCE</scope>
    <source>
        <strain evidence="2">Expedition CK06-06</strain>
    </source>
</reference>
<evidence type="ECO:0000313" key="2">
    <source>
        <dbReference type="EMBL" id="GAG34847.1"/>
    </source>
</evidence>
<dbReference type="EMBL" id="BARS01042994">
    <property type="protein sequence ID" value="GAG34847.1"/>
    <property type="molecule type" value="Genomic_DNA"/>
</dbReference>
<name>X0XHF6_9ZZZZ</name>
<proteinExistence type="predicted"/>
<accession>X0XHF6</accession>
<dbReference type="AlphaFoldDB" id="X0XHF6"/>
<gene>
    <name evidence="2" type="ORF">S01H1_65149</name>
</gene>
<feature type="domain" description="Isochorismatase-like" evidence="1">
    <location>
        <begin position="11"/>
        <end position="80"/>
    </location>
</feature>
<protein>
    <recommendedName>
        <fullName evidence="1">Isochorismatase-like domain-containing protein</fullName>
    </recommendedName>
</protein>
<organism evidence="2">
    <name type="scientific">marine sediment metagenome</name>
    <dbReference type="NCBI Taxonomy" id="412755"/>
    <lineage>
        <taxon>unclassified sequences</taxon>
        <taxon>metagenomes</taxon>
        <taxon>ecological metagenomes</taxon>
    </lineage>
</organism>
<dbReference type="Pfam" id="PF00857">
    <property type="entry name" value="Isochorismatase"/>
    <property type="match status" value="1"/>
</dbReference>
<evidence type="ECO:0000259" key="1">
    <source>
        <dbReference type="Pfam" id="PF00857"/>
    </source>
</evidence>
<dbReference type="Gene3D" id="3.40.50.850">
    <property type="entry name" value="Isochorismatase-like"/>
    <property type="match status" value="1"/>
</dbReference>